<dbReference type="InterPro" id="IPR000914">
    <property type="entry name" value="SBP_5_dom"/>
</dbReference>
<protein>
    <submittedName>
        <fullName evidence="4">Periplasmic dipeptide transport protein</fullName>
    </submittedName>
</protein>
<reference evidence="5" key="1">
    <citation type="journal article" date="2020" name="MBio">
        <title>Horizontal gene transfer to a defensive symbiont with a reduced genome amongst a multipartite beetle microbiome.</title>
        <authorList>
            <person name="Waterworth S.C."/>
            <person name="Florez L.V."/>
            <person name="Rees E.R."/>
            <person name="Hertweck C."/>
            <person name="Kaltenpoth M."/>
            <person name="Kwan J.C."/>
        </authorList>
    </citation>
    <scope>NUCLEOTIDE SEQUENCE [LARGE SCALE GENOMIC DNA]</scope>
</reference>
<dbReference type="Proteomes" id="UP000461670">
    <property type="component" value="Unassembled WGS sequence"/>
</dbReference>
<dbReference type="PANTHER" id="PTHR30290:SF38">
    <property type="entry name" value="D,D-DIPEPTIDE-BINDING PERIPLASMIC PROTEIN DDPA-RELATED"/>
    <property type="match status" value="1"/>
</dbReference>
<organism evidence="4 5">
    <name type="scientific">Paracidovorax wautersii</name>
    <dbReference type="NCBI Taxonomy" id="1177982"/>
    <lineage>
        <taxon>Bacteria</taxon>
        <taxon>Pseudomonadati</taxon>
        <taxon>Pseudomonadota</taxon>
        <taxon>Betaproteobacteria</taxon>
        <taxon>Burkholderiales</taxon>
        <taxon>Comamonadaceae</taxon>
        <taxon>Paracidovorax</taxon>
    </lineage>
</organism>
<dbReference type="Pfam" id="PF00496">
    <property type="entry name" value="SBP_bac_5"/>
    <property type="match status" value="1"/>
</dbReference>
<accession>A0A7V8FMB4</accession>
<evidence type="ECO:0000313" key="5">
    <source>
        <dbReference type="Proteomes" id="UP000461670"/>
    </source>
</evidence>
<dbReference type="PANTHER" id="PTHR30290">
    <property type="entry name" value="PERIPLASMIC BINDING COMPONENT OF ABC TRANSPORTER"/>
    <property type="match status" value="1"/>
</dbReference>
<dbReference type="Gene3D" id="3.40.190.10">
    <property type="entry name" value="Periplasmic binding protein-like II"/>
    <property type="match status" value="1"/>
</dbReference>
<proteinExistence type="inferred from homology"/>
<dbReference type="InterPro" id="IPR039424">
    <property type="entry name" value="SBP_5"/>
</dbReference>
<gene>
    <name evidence="4" type="primary">dppA_10</name>
    <name evidence="4" type="ORF">GAK30_02777</name>
</gene>
<evidence type="ECO:0000256" key="2">
    <source>
        <dbReference type="ARBA" id="ARBA00022729"/>
    </source>
</evidence>
<evidence type="ECO:0000313" key="4">
    <source>
        <dbReference type="EMBL" id="KAF1019982.1"/>
    </source>
</evidence>
<keyword evidence="2" id="KW-0732">Signal</keyword>
<evidence type="ECO:0000259" key="3">
    <source>
        <dbReference type="Pfam" id="PF00496"/>
    </source>
</evidence>
<name>A0A7V8FMB4_9BURK</name>
<comment type="similarity">
    <text evidence="1">Belongs to the bacterial solute-binding protein 5 family.</text>
</comment>
<dbReference type="GO" id="GO:1904680">
    <property type="term" value="F:peptide transmembrane transporter activity"/>
    <property type="evidence" value="ECO:0007669"/>
    <property type="project" value="TreeGrafter"/>
</dbReference>
<feature type="domain" description="Solute-binding protein family 5" evidence="3">
    <location>
        <begin position="1"/>
        <end position="177"/>
    </location>
</feature>
<sequence length="269" mass="29510">MAALLAGDVDSFPRGIQAQSLGPFRNDPRFQVLIGNSRAKTIVAINNKKPPLDDVRVRRAIAAAIDRKAIIDGAVDGLGTPIGAHYPPGAPGYVDVTGVNPYDPAKARELLKEAGVKLPLQLSLKLPPPPYARRGGEIVAAQLAQVGIQARIENVEWAQWLDGVYKNKNYDLSIVSHVEPFDLAKIAEPGYYYGYESPKFREILTHIASAPNEAERNKLYGDAQRLIATDAVNAYLFTPQWATVTSTRLQGVWKDQPIFVNDVALQSWK</sequence>
<dbReference type="SUPFAM" id="SSF53850">
    <property type="entry name" value="Periplasmic binding protein-like II"/>
    <property type="match status" value="1"/>
</dbReference>
<dbReference type="Gene3D" id="3.10.105.10">
    <property type="entry name" value="Dipeptide-binding Protein, Domain 3"/>
    <property type="match status" value="1"/>
</dbReference>
<dbReference type="GO" id="GO:0015833">
    <property type="term" value="P:peptide transport"/>
    <property type="evidence" value="ECO:0007669"/>
    <property type="project" value="TreeGrafter"/>
</dbReference>
<evidence type="ECO:0000256" key="1">
    <source>
        <dbReference type="ARBA" id="ARBA00005695"/>
    </source>
</evidence>
<dbReference type="AlphaFoldDB" id="A0A7V8FMB4"/>
<comment type="caution">
    <text evidence="4">The sequence shown here is derived from an EMBL/GenBank/DDBJ whole genome shotgun (WGS) entry which is preliminary data.</text>
</comment>
<dbReference type="EMBL" id="WNDQ01000043">
    <property type="protein sequence ID" value="KAF1019982.1"/>
    <property type="molecule type" value="Genomic_DNA"/>
</dbReference>